<dbReference type="Proteomes" id="UP000241462">
    <property type="component" value="Unassembled WGS sequence"/>
</dbReference>
<sequence length="420" mass="44050">MKFSQLIPISLAFLRHQTQASPLLHPKSDSTITPNAHQSQGTATFNVPLTDWIKNGHTDLQWYATIAVGTPPQEFSVLIDTGSHALILPQNNCTTCSPSQHKFTPSASSTFSWSSLGEADPGFSTGGDTIPLAEPQGALCHWAIDNVSILGTTTQNSGHSHADSKTAPAFAFLLCDEEDSALTTQPGIDGVLGLGLYSANPASFQYALVAAGVLPQSGSSNVKNGVFSLYTPPGEVTGAQLTLGGVDESRLSDCADELVWVPLNQTLAASHSQWVADIPKIFINGKQLLAPATTSSPSTARTPYPPSLAQVLDSGTAAVFAPDNATAAALYAQISPKIYQIDAIGTWGCSCADMRAIVESGAEITFLLGADGGQQFNATIPSSVFNLGPYPGLNGICQAVVNNWQDGRVCYNWSLKGVGK</sequence>
<keyword evidence="4" id="KW-1185">Reference proteome</keyword>
<dbReference type="GO" id="GO:0006508">
    <property type="term" value="P:proteolysis"/>
    <property type="evidence" value="ECO:0007669"/>
    <property type="project" value="InterPro"/>
</dbReference>
<dbReference type="InterPro" id="IPR021109">
    <property type="entry name" value="Peptidase_aspartic_dom_sf"/>
</dbReference>
<comment type="similarity">
    <text evidence="1">Belongs to the peptidase A1 family.</text>
</comment>
<gene>
    <name evidence="3" type="ORF">BD289DRAFT_470474</name>
</gene>
<dbReference type="Pfam" id="PF00026">
    <property type="entry name" value="Asp"/>
    <property type="match status" value="1"/>
</dbReference>
<dbReference type="OrthoDB" id="771136at2759"/>
<dbReference type="InterPro" id="IPR001461">
    <property type="entry name" value="Aspartic_peptidase_A1"/>
</dbReference>
<dbReference type="GO" id="GO:0004190">
    <property type="term" value="F:aspartic-type endopeptidase activity"/>
    <property type="evidence" value="ECO:0007669"/>
    <property type="project" value="InterPro"/>
</dbReference>
<dbReference type="PROSITE" id="PS51767">
    <property type="entry name" value="PEPTIDASE_A1"/>
    <property type="match status" value="1"/>
</dbReference>
<evidence type="ECO:0000259" key="2">
    <source>
        <dbReference type="PROSITE" id="PS51767"/>
    </source>
</evidence>
<dbReference type="PRINTS" id="PR00792">
    <property type="entry name" value="PEPSIN"/>
</dbReference>
<evidence type="ECO:0000256" key="1">
    <source>
        <dbReference type="ARBA" id="ARBA00007447"/>
    </source>
</evidence>
<organism evidence="3 4">
    <name type="scientific">Coniella lustricola</name>
    <dbReference type="NCBI Taxonomy" id="2025994"/>
    <lineage>
        <taxon>Eukaryota</taxon>
        <taxon>Fungi</taxon>
        <taxon>Dikarya</taxon>
        <taxon>Ascomycota</taxon>
        <taxon>Pezizomycotina</taxon>
        <taxon>Sordariomycetes</taxon>
        <taxon>Sordariomycetidae</taxon>
        <taxon>Diaporthales</taxon>
        <taxon>Schizoparmaceae</taxon>
        <taxon>Coniella</taxon>
    </lineage>
</organism>
<accession>A0A2T3ANM3</accession>
<reference evidence="3 4" key="1">
    <citation type="journal article" date="2018" name="Mycol. Prog.">
        <title>Coniella lustricola, a new species from submerged detritus.</title>
        <authorList>
            <person name="Raudabaugh D.B."/>
            <person name="Iturriaga T."/>
            <person name="Carver A."/>
            <person name="Mondo S."/>
            <person name="Pangilinan J."/>
            <person name="Lipzen A."/>
            <person name="He G."/>
            <person name="Amirebrahimi M."/>
            <person name="Grigoriev I.V."/>
            <person name="Miller A.N."/>
        </authorList>
    </citation>
    <scope>NUCLEOTIDE SEQUENCE [LARGE SCALE GENOMIC DNA]</scope>
    <source>
        <strain evidence="3 4">B22-T-1</strain>
    </source>
</reference>
<dbReference type="InterPro" id="IPR033121">
    <property type="entry name" value="PEPTIDASE_A1"/>
</dbReference>
<evidence type="ECO:0000313" key="4">
    <source>
        <dbReference type="Proteomes" id="UP000241462"/>
    </source>
</evidence>
<dbReference type="AlphaFoldDB" id="A0A2T3ANM3"/>
<dbReference type="SUPFAM" id="SSF50630">
    <property type="entry name" value="Acid proteases"/>
    <property type="match status" value="1"/>
</dbReference>
<evidence type="ECO:0000313" key="3">
    <source>
        <dbReference type="EMBL" id="PSS05258.1"/>
    </source>
</evidence>
<proteinExistence type="inferred from homology"/>
<dbReference type="Gene3D" id="2.40.70.10">
    <property type="entry name" value="Acid Proteases"/>
    <property type="match status" value="2"/>
</dbReference>
<dbReference type="PANTHER" id="PTHR47966">
    <property type="entry name" value="BETA-SITE APP-CLEAVING ENZYME, ISOFORM A-RELATED"/>
    <property type="match status" value="1"/>
</dbReference>
<protein>
    <submittedName>
        <fullName evidence="3">Aspartic peptidase domain-containing protein</fullName>
    </submittedName>
</protein>
<name>A0A2T3ANM3_9PEZI</name>
<dbReference type="PANTHER" id="PTHR47966:SF51">
    <property type="entry name" value="BETA-SITE APP-CLEAVING ENZYME, ISOFORM A-RELATED"/>
    <property type="match status" value="1"/>
</dbReference>
<feature type="domain" description="Peptidase A1" evidence="2">
    <location>
        <begin position="62"/>
        <end position="420"/>
    </location>
</feature>
<dbReference type="InParanoid" id="A0A2T3ANM3"/>
<dbReference type="EMBL" id="KZ678372">
    <property type="protein sequence ID" value="PSS05258.1"/>
    <property type="molecule type" value="Genomic_DNA"/>
</dbReference>
<dbReference type="InterPro" id="IPR034164">
    <property type="entry name" value="Pepsin-like_dom"/>
</dbReference>
<dbReference type="CDD" id="cd05471">
    <property type="entry name" value="pepsin_like"/>
    <property type="match status" value="1"/>
</dbReference>
<dbReference type="STRING" id="2025994.A0A2T3ANM3"/>